<dbReference type="KEGG" id="btur:DB313_02355"/>
<evidence type="ECO:0000256" key="6">
    <source>
        <dbReference type="ARBA" id="ARBA00023136"/>
    </source>
</evidence>
<evidence type="ECO:0000256" key="3">
    <source>
        <dbReference type="ARBA" id="ARBA00022475"/>
    </source>
</evidence>
<evidence type="ECO:0000313" key="9">
    <source>
        <dbReference type="Proteomes" id="UP000275571"/>
    </source>
</evidence>
<dbReference type="GO" id="GO:0005886">
    <property type="term" value="C:plasma membrane"/>
    <property type="evidence" value="ECO:0007669"/>
    <property type="project" value="UniProtKB-SubCell"/>
</dbReference>
<dbReference type="PANTHER" id="PTHR43663">
    <property type="entry name" value="CHROMATE TRANSPORT PROTEIN-RELATED"/>
    <property type="match status" value="1"/>
</dbReference>
<gene>
    <name evidence="8" type="ORF">DB313_02355</name>
</gene>
<sequence>MNKPKEESYELLNLFYLVLKITTFTIGGGLLIISELRKTIVDNKKLISEKDFNEILASSNVVPGVTAINFAFLIGKKLKGFKGAFLLTIAGILPSIVVITILALYINLDSNNIYFKKFLEGAKISSTMIMSMVILEFSKKMLKKSIAKWLICLAITYVIYKFHVDLTYILLIFLLIYFVKYAIKKRFYKKKAQI</sequence>
<dbReference type="InterPro" id="IPR052518">
    <property type="entry name" value="CHR_Transporter"/>
</dbReference>
<evidence type="ECO:0000256" key="1">
    <source>
        <dbReference type="ARBA" id="ARBA00004651"/>
    </source>
</evidence>
<feature type="transmembrane region" description="Helical" evidence="7">
    <location>
        <begin position="85"/>
        <end position="106"/>
    </location>
</feature>
<dbReference type="OrthoDB" id="351081at2"/>
<reference evidence="8 9" key="1">
    <citation type="journal article" date="2018" name="Infect. Genet. Evol.">
        <title>Genome-wide analysis of Borrelia turcica and 'Candidatus Borrelia tachyglossi' shows relapsing fever-like genomes with unique genomic links to Lyme disease Borrelia.</title>
        <authorList>
            <person name="Gofton A.W."/>
            <person name="Margos G."/>
            <person name="Fingerle V."/>
            <person name="Hepner S."/>
            <person name="Loh S.M."/>
            <person name="Ryan U."/>
            <person name="Irwin P."/>
            <person name="Oskam C.L."/>
        </authorList>
    </citation>
    <scope>NUCLEOTIDE SEQUENCE [LARGE SCALE GENOMIC DNA]</scope>
    <source>
        <strain evidence="8 9">IST7</strain>
    </source>
</reference>
<feature type="transmembrane region" description="Helical" evidence="7">
    <location>
        <begin position="12"/>
        <end position="34"/>
    </location>
</feature>
<dbReference type="GO" id="GO:0015109">
    <property type="term" value="F:chromate transmembrane transporter activity"/>
    <property type="evidence" value="ECO:0007669"/>
    <property type="project" value="InterPro"/>
</dbReference>
<evidence type="ECO:0000256" key="4">
    <source>
        <dbReference type="ARBA" id="ARBA00022692"/>
    </source>
</evidence>
<feature type="transmembrane region" description="Helical" evidence="7">
    <location>
        <begin position="166"/>
        <end position="183"/>
    </location>
</feature>
<feature type="transmembrane region" description="Helical" evidence="7">
    <location>
        <begin position="54"/>
        <end position="73"/>
    </location>
</feature>
<evidence type="ECO:0000256" key="5">
    <source>
        <dbReference type="ARBA" id="ARBA00022989"/>
    </source>
</evidence>
<name>A0A386PMX8_9SPIR</name>
<dbReference type="Proteomes" id="UP000275571">
    <property type="component" value="Chromosome"/>
</dbReference>
<dbReference type="Pfam" id="PF02417">
    <property type="entry name" value="Chromate_transp"/>
    <property type="match status" value="1"/>
</dbReference>
<proteinExistence type="inferred from homology"/>
<evidence type="ECO:0000256" key="2">
    <source>
        <dbReference type="ARBA" id="ARBA00005262"/>
    </source>
</evidence>
<dbReference type="RefSeq" id="WP_120104246.1">
    <property type="nucleotide sequence ID" value="NZ_CP028884.1"/>
</dbReference>
<comment type="similarity">
    <text evidence="2">Belongs to the chromate ion transporter (CHR) (TC 2.A.51) family.</text>
</comment>
<dbReference type="AlphaFoldDB" id="A0A386PMX8"/>
<keyword evidence="5 7" id="KW-1133">Transmembrane helix</keyword>
<dbReference type="PANTHER" id="PTHR43663:SF2">
    <property type="entry name" value="CHROMATE TRANSPORT PROTEIN-RELATED"/>
    <property type="match status" value="1"/>
</dbReference>
<keyword evidence="3" id="KW-1003">Cell membrane</keyword>
<feature type="transmembrane region" description="Helical" evidence="7">
    <location>
        <begin position="145"/>
        <end position="160"/>
    </location>
</feature>
<dbReference type="InterPro" id="IPR003370">
    <property type="entry name" value="Chromate_transpt"/>
</dbReference>
<organism evidence="8 9">
    <name type="scientific">Borrelia turcica IST7</name>
    <dbReference type="NCBI Taxonomy" id="1104446"/>
    <lineage>
        <taxon>Bacteria</taxon>
        <taxon>Pseudomonadati</taxon>
        <taxon>Spirochaetota</taxon>
        <taxon>Spirochaetia</taxon>
        <taxon>Spirochaetales</taxon>
        <taxon>Borreliaceae</taxon>
        <taxon>Borrelia</taxon>
    </lineage>
</organism>
<keyword evidence="6 7" id="KW-0472">Membrane</keyword>
<protein>
    <submittedName>
        <fullName evidence="8">Chromate transporter</fullName>
    </submittedName>
</protein>
<comment type="subcellular location">
    <subcellularLocation>
        <location evidence="1">Cell membrane</location>
        <topology evidence="1">Multi-pass membrane protein</topology>
    </subcellularLocation>
</comment>
<keyword evidence="4 7" id="KW-0812">Transmembrane</keyword>
<accession>A0A386PMX8</accession>
<dbReference type="EMBL" id="CP028884">
    <property type="protein sequence ID" value="AYE36323.1"/>
    <property type="molecule type" value="Genomic_DNA"/>
</dbReference>
<evidence type="ECO:0000313" key="8">
    <source>
        <dbReference type="EMBL" id="AYE36323.1"/>
    </source>
</evidence>
<evidence type="ECO:0000256" key="7">
    <source>
        <dbReference type="SAM" id="Phobius"/>
    </source>
</evidence>
<keyword evidence="9" id="KW-1185">Reference proteome</keyword>